<dbReference type="Gene3D" id="2.40.100.10">
    <property type="entry name" value="Cyclophilin-like"/>
    <property type="match status" value="1"/>
</dbReference>
<proteinExistence type="predicted"/>
<dbReference type="AlphaFoldDB" id="A0A0A2XE03"/>
<dbReference type="InterPro" id="IPR029000">
    <property type="entry name" value="Cyclophilin-like_dom_sf"/>
</dbReference>
<dbReference type="InterPro" id="IPR052708">
    <property type="entry name" value="PxpC"/>
</dbReference>
<dbReference type="GO" id="GO:0005524">
    <property type="term" value="F:ATP binding"/>
    <property type="evidence" value="ECO:0007669"/>
    <property type="project" value="UniProtKB-KW"/>
</dbReference>
<gene>
    <name evidence="5" type="ORF">P375_09945</name>
</gene>
<dbReference type="GO" id="GO:0016787">
    <property type="term" value="F:hydrolase activity"/>
    <property type="evidence" value="ECO:0007669"/>
    <property type="project" value="UniProtKB-KW"/>
</dbReference>
<dbReference type="PANTHER" id="PTHR43309:SF3">
    <property type="entry name" value="5-OXOPROLINASE SUBUNIT C"/>
    <property type="match status" value="1"/>
</dbReference>
<keyword evidence="2" id="KW-0378">Hydrolase</keyword>
<name>A0A0A2XE03_9PAST</name>
<dbReference type="SMART" id="SM00797">
    <property type="entry name" value="AHS2"/>
    <property type="match status" value="1"/>
</dbReference>
<evidence type="ECO:0000313" key="5">
    <source>
        <dbReference type="EMBL" id="KGQ30606.1"/>
    </source>
</evidence>
<evidence type="ECO:0000256" key="3">
    <source>
        <dbReference type="ARBA" id="ARBA00022840"/>
    </source>
</evidence>
<dbReference type="SUPFAM" id="SSF50891">
    <property type="entry name" value="Cyclophilin-like"/>
    <property type="match status" value="1"/>
</dbReference>
<evidence type="ECO:0000256" key="2">
    <source>
        <dbReference type="ARBA" id="ARBA00022801"/>
    </source>
</evidence>
<feature type="domain" description="Carboxyltransferase" evidence="4">
    <location>
        <begin position="23"/>
        <end position="298"/>
    </location>
</feature>
<dbReference type="Pfam" id="PF02626">
    <property type="entry name" value="CT_A_B"/>
    <property type="match status" value="1"/>
</dbReference>
<organism evidence="5 6">
    <name type="scientific">Gallibacterium genomosp. 2</name>
    <dbReference type="NCBI Taxonomy" id="155517"/>
    <lineage>
        <taxon>Bacteria</taxon>
        <taxon>Pseudomonadati</taxon>
        <taxon>Pseudomonadota</taxon>
        <taxon>Gammaproteobacteria</taxon>
        <taxon>Pasteurellales</taxon>
        <taxon>Pasteurellaceae</taxon>
        <taxon>Gallibacterium</taxon>
    </lineage>
</organism>
<accession>A0A0A2XE03</accession>
<keyword evidence="3" id="KW-0067">ATP-binding</keyword>
<evidence type="ECO:0000313" key="6">
    <source>
        <dbReference type="Proteomes" id="UP000030418"/>
    </source>
</evidence>
<reference evidence="5 6" key="1">
    <citation type="submission" date="2014-08" db="EMBL/GenBank/DDBJ databases">
        <title>Chaperone-usher fimbriae in a diverse selection of Gallibacterium genomes.</title>
        <authorList>
            <person name="Kudirkiene E."/>
            <person name="Bager R.J."/>
            <person name="Johnson T.J."/>
            <person name="Bojesen A.M."/>
        </authorList>
    </citation>
    <scope>NUCLEOTIDE SEQUENCE [LARGE SCALE GENOMIC DNA]</scope>
    <source>
        <strain evidence="5 6">CCM5976</strain>
    </source>
</reference>
<dbReference type="PANTHER" id="PTHR43309">
    <property type="entry name" value="5-OXOPROLINASE SUBUNIT C"/>
    <property type="match status" value="1"/>
</dbReference>
<protein>
    <recommendedName>
        <fullName evidence="4">Carboxyltransferase domain-containing protein</fullName>
    </recommendedName>
</protein>
<dbReference type="Proteomes" id="UP000030418">
    <property type="component" value="Unassembled WGS sequence"/>
</dbReference>
<comment type="caution">
    <text evidence="5">The sequence shown here is derived from an EMBL/GenBank/DDBJ whole genome shotgun (WGS) entry which is preliminary data.</text>
</comment>
<dbReference type="RefSeq" id="WP_039136473.1">
    <property type="nucleotide sequence ID" value="NZ_JPXY01000046.1"/>
</dbReference>
<dbReference type="InterPro" id="IPR003778">
    <property type="entry name" value="CT_A_B"/>
</dbReference>
<evidence type="ECO:0000259" key="4">
    <source>
        <dbReference type="SMART" id="SM00797"/>
    </source>
</evidence>
<evidence type="ECO:0000256" key="1">
    <source>
        <dbReference type="ARBA" id="ARBA00022741"/>
    </source>
</evidence>
<keyword evidence="6" id="KW-1185">Reference proteome</keyword>
<sequence length="310" mass="34547">MIYIENINAFAHIQDLGRFGYRNFGIGHAGAMDTLALQAGNILLHNEENTPAIEITLGGLSITFDCDTPFCITGALCEANLDDTPIYSYWRYTAKARQRLTIKRITQGNYAYLCVAGGFLVSKVLDSYSTDIKAAFGGYCGRLLKAGDHIPTVKRDQTLSSIGIEPISFTNHIYVITSSEFDSFTTKSQQSFTEQAWKLAANSNRMGYRFYGEQPLKLKSTLEMLSYAAPMGTIQVPPDGQPIILMADTQTTGGYPKLGCVIQADLGRLAQNPFGSEIYFQLTSRQYALEIYQKNQNYLNNIRRVINETR</sequence>
<dbReference type="NCBIfam" id="TIGR00724">
    <property type="entry name" value="urea_amlyse_rel"/>
    <property type="match status" value="1"/>
</dbReference>
<dbReference type="EMBL" id="JPXY01000046">
    <property type="protein sequence ID" value="KGQ30606.1"/>
    <property type="molecule type" value="Genomic_DNA"/>
</dbReference>
<keyword evidence="1" id="KW-0547">Nucleotide-binding</keyword>